<dbReference type="SMART" id="SM00490">
    <property type="entry name" value="HELICc"/>
    <property type="match status" value="1"/>
</dbReference>
<dbReference type="PROSITE" id="PS51192">
    <property type="entry name" value="HELICASE_ATP_BIND_1"/>
    <property type="match status" value="1"/>
</dbReference>
<evidence type="ECO:0000313" key="9">
    <source>
        <dbReference type="Proteomes" id="UP001199106"/>
    </source>
</evidence>
<feature type="region of interest" description="Disordered" evidence="5">
    <location>
        <begin position="872"/>
        <end position="909"/>
    </location>
</feature>
<keyword evidence="9" id="KW-1185">Reference proteome</keyword>
<dbReference type="GO" id="GO:0008094">
    <property type="term" value="F:ATP-dependent activity, acting on DNA"/>
    <property type="evidence" value="ECO:0007669"/>
    <property type="project" value="TreeGrafter"/>
</dbReference>
<organism evidence="8 9">
    <name type="scientific">Alternaria panax</name>
    <dbReference type="NCBI Taxonomy" id="48097"/>
    <lineage>
        <taxon>Eukaryota</taxon>
        <taxon>Fungi</taxon>
        <taxon>Dikarya</taxon>
        <taxon>Ascomycota</taxon>
        <taxon>Pezizomycotina</taxon>
        <taxon>Dothideomycetes</taxon>
        <taxon>Pleosporomycetidae</taxon>
        <taxon>Pleosporales</taxon>
        <taxon>Pleosporineae</taxon>
        <taxon>Pleosporaceae</taxon>
        <taxon>Alternaria</taxon>
        <taxon>Alternaria sect. Panax</taxon>
    </lineage>
</organism>
<feature type="compositionally biased region" description="Polar residues" evidence="5">
    <location>
        <begin position="180"/>
        <end position="192"/>
    </location>
</feature>
<dbReference type="Proteomes" id="UP001199106">
    <property type="component" value="Unassembled WGS sequence"/>
</dbReference>
<dbReference type="PROSITE" id="PS51194">
    <property type="entry name" value="HELICASE_CTER"/>
    <property type="match status" value="1"/>
</dbReference>
<proteinExistence type="predicted"/>
<dbReference type="Pfam" id="PF00176">
    <property type="entry name" value="SNF2-rel_dom"/>
    <property type="match status" value="1"/>
</dbReference>
<dbReference type="GO" id="GO:0005634">
    <property type="term" value="C:nucleus"/>
    <property type="evidence" value="ECO:0007669"/>
    <property type="project" value="TreeGrafter"/>
</dbReference>
<feature type="compositionally biased region" description="Pro residues" evidence="5">
    <location>
        <begin position="144"/>
        <end position="154"/>
    </location>
</feature>
<protein>
    <submittedName>
        <fullName evidence="8">Uncharacterized protein</fullName>
    </submittedName>
</protein>
<dbReference type="Gene3D" id="3.40.50.10810">
    <property type="entry name" value="Tandem AAA-ATPase domain"/>
    <property type="match status" value="1"/>
</dbReference>
<feature type="compositionally biased region" description="Basic and acidic residues" evidence="5">
    <location>
        <begin position="106"/>
        <end position="118"/>
    </location>
</feature>
<dbReference type="InterPro" id="IPR049730">
    <property type="entry name" value="SNF2/RAD54-like_C"/>
</dbReference>
<dbReference type="InterPro" id="IPR014001">
    <property type="entry name" value="Helicase_ATP-bd"/>
</dbReference>
<dbReference type="GO" id="GO:0005524">
    <property type="term" value="F:ATP binding"/>
    <property type="evidence" value="ECO:0007669"/>
    <property type="project" value="UniProtKB-KW"/>
</dbReference>
<feature type="compositionally biased region" description="Acidic residues" evidence="5">
    <location>
        <begin position="54"/>
        <end position="66"/>
    </location>
</feature>
<dbReference type="InterPro" id="IPR027417">
    <property type="entry name" value="P-loop_NTPase"/>
</dbReference>
<feature type="compositionally biased region" description="Acidic residues" evidence="5">
    <location>
        <begin position="900"/>
        <end position="909"/>
    </location>
</feature>
<feature type="region of interest" description="Disordered" evidence="5">
    <location>
        <begin position="1"/>
        <end position="192"/>
    </location>
</feature>
<evidence type="ECO:0000259" key="6">
    <source>
        <dbReference type="PROSITE" id="PS51192"/>
    </source>
</evidence>
<dbReference type="GO" id="GO:0006281">
    <property type="term" value="P:DNA repair"/>
    <property type="evidence" value="ECO:0007669"/>
    <property type="project" value="TreeGrafter"/>
</dbReference>
<dbReference type="SMART" id="SM00487">
    <property type="entry name" value="DEXDc"/>
    <property type="match status" value="1"/>
</dbReference>
<name>A0AAD4IHS4_9PLEO</name>
<dbReference type="PANTHER" id="PTHR45626">
    <property type="entry name" value="TRANSCRIPTION TERMINATION FACTOR 2-RELATED"/>
    <property type="match status" value="1"/>
</dbReference>
<gene>
    <name evidence="8" type="ORF">G6011_04676</name>
</gene>
<feature type="region of interest" description="Disordered" evidence="5">
    <location>
        <begin position="261"/>
        <end position="403"/>
    </location>
</feature>
<keyword evidence="1" id="KW-0547">Nucleotide-binding</keyword>
<feature type="region of interest" description="Disordered" evidence="5">
    <location>
        <begin position="1029"/>
        <end position="1050"/>
    </location>
</feature>
<feature type="compositionally biased region" description="Basic and acidic residues" evidence="5">
    <location>
        <begin position="1261"/>
        <end position="1271"/>
    </location>
</feature>
<feature type="compositionally biased region" description="Basic and acidic residues" evidence="5">
    <location>
        <begin position="351"/>
        <end position="361"/>
    </location>
</feature>
<feature type="domain" description="Helicase C-terminal" evidence="7">
    <location>
        <begin position="1079"/>
        <end position="1232"/>
    </location>
</feature>
<dbReference type="GO" id="GO:0016787">
    <property type="term" value="F:hydrolase activity"/>
    <property type="evidence" value="ECO:0007669"/>
    <property type="project" value="UniProtKB-KW"/>
</dbReference>
<feature type="compositionally biased region" description="Basic and acidic residues" evidence="5">
    <location>
        <begin position="219"/>
        <end position="236"/>
    </location>
</feature>
<dbReference type="Pfam" id="PF00271">
    <property type="entry name" value="Helicase_C"/>
    <property type="match status" value="1"/>
</dbReference>
<evidence type="ECO:0000256" key="3">
    <source>
        <dbReference type="ARBA" id="ARBA00022806"/>
    </source>
</evidence>
<feature type="region of interest" description="Disordered" evidence="5">
    <location>
        <begin position="1252"/>
        <end position="1280"/>
    </location>
</feature>
<dbReference type="PANTHER" id="PTHR45626:SF17">
    <property type="entry name" value="HELICASE-LIKE TRANSCRIPTION FACTOR"/>
    <property type="match status" value="1"/>
</dbReference>
<comment type="caution">
    <text evidence="8">The sequence shown here is derived from an EMBL/GenBank/DDBJ whole genome shotgun (WGS) entry which is preliminary data.</text>
</comment>
<keyword evidence="2" id="KW-0378">Hydrolase</keyword>
<feature type="compositionally biased region" description="Polar residues" evidence="5">
    <location>
        <begin position="13"/>
        <end position="27"/>
    </location>
</feature>
<keyword evidence="3" id="KW-0347">Helicase</keyword>
<feature type="compositionally biased region" description="Basic residues" evidence="5">
    <location>
        <begin position="370"/>
        <end position="395"/>
    </location>
</feature>
<evidence type="ECO:0000256" key="1">
    <source>
        <dbReference type="ARBA" id="ARBA00022741"/>
    </source>
</evidence>
<dbReference type="InterPro" id="IPR050628">
    <property type="entry name" value="SNF2_RAD54_helicase_TF"/>
</dbReference>
<evidence type="ECO:0000256" key="5">
    <source>
        <dbReference type="SAM" id="MobiDB-lite"/>
    </source>
</evidence>
<evidence type="ECO:0000313" key="8">
    <source>
        <dbReference type="EMBL" id="KAG9194641.1"/>
    </source>
</evidence>
<feature type="compositionally biased region" description="Basic and acidic residues" evidence="5">
    <location>
        <begin position="885"/>
        <end position="899"/>
    </location>
</feature>
<feature type="compositionally biased region" description="Basic and acidic residues" evidence="5">
    <location>
        <begin position="67"/>
        <end position="87"/>
    </location>
</feature>
<sequence>MAEPDGMEDAIGTQAQITAIESPNSHEVTGDGHVPQSDGVEQQGHAVSNHMYQEDGEDGEDDEEGTHEDHKDNGEIIEEKFLNHDQDTSFASVEQHDMTEITMNDSSEHAPHISDHDPTSLFVPEKGSPSPVITSRQEPIVHMTPPPRPPPPRQNKPNSSFFGRIKDMQKKRREQKLAASRQTSTYQPSANLNNEAYLEAVLPGKSPSTAILAVDQDDPADKKAARDYQKQKRSYDDIRRKTGTLSFKQDVEWMKIKGVETARKRKRARDIEKAREENEPDPDLFPEFHPPTENEQEESDFDFDFGNFEPRKRRRPMPTKEGNEMTMQDAELQSMQVALDAQGDLSRKKKEKGDAADDKMEAPAPTGRGKGSKGKSKGKPTKPKSGPKKPTKSRVSKAAGKKVVDHAVKQASSLFNSNVFQQQAGANAAEQPTFRSRVKADALKELIASVPLDDVKKAKSDMNILLAATKEFDGQGSVRSDGQGFWRVSGMCTSLKPYQVLGTAFMRRRENAAEEPRGGLMADQMGLGKTLMMLANMINGRPAKSEKGPKTTLLVASPALLTQWKSEIELHTDASKVKTEIIRYGAGARLDSTNACDILAGHDVVLTTYNEIMKSYPKNEPPIECQTVQQKIDWWKDVFETHRGPLHRMMFLRIVLDEAQAIKNHMSRTSIACRALMARHKWALSGTPILNSLTELYPYFKFLDVPHTGSYKIFKHNYCDSKDSKNTERLLVRLSQFMIRRTHADEMFGAPILKLPQADQTTYWCEFNSVERSIYDIVRTRFAKCINMWAQNGTLDKSYSNALVMLLRLRQLTAHILMLQFVVRDLLEREDIEAIKEVVDKEAQGSSQRGGHTVAAVRKQLDKVAADQKKRTAALEAKKTATNNRKSDARAAAKARNEEYVAENDSDNDDELLEEDFEGAMDDEPADDMIKGFPAGGEFGKDFNFKPFLNSLKNGESWEKTKQKARCGWCDKQPREPRLTSCGHLICREPCYDSLLVKMAEDDTEIFPPCQACGKTPIHIHPCEVDEDDTPDAPAQGTRANAKKKKEQQRMRQNREDIADDWLALAGSDVLPSAKTIAVKSQIMNWLKENPHVKIIVYTQFLPMIRILAQVFIGENWQTEQYHGSMSLSARDKAISSFAEDPECKIMLASLRCGGLGLNLTMASKVIMIDPWWNSASEQQAFCRVFRIGQREETFMSRLCVRNTVDARLIEMQERKQNEIASVMEDDGKTMRKMDTRSLMRLFGNLEEDPDGRPFIMVDNPDPRGGFRADRDDEGYADDF</sequence>
<dbReference type="Gene3D" id="3.40.50.300">
    <property type="entry name" value="P-loop containing nucleotide triphosphate hydrolases"/>
    <property type="match status" value="1"/>
</dbReference>
<dbReference type="CDD" id="cd18793">
    <property type="entry name" value="SF2_C_SNF"/>
    <property type="match status" value="1"/>
</dbReference>
<dbReference type="InterPro" id="IPR000330">
    <property type="entry name" value="SNF2_N"/>
</dbReference>
<dbReference type="GO" id="GO:0004386">
    <property type="term" value="F:helicase activity"/>
    <property type="evidence" value="ECO:0007669"/>
    <property type="project" value="UniProtKB-KW"/>
</dbReference>
<dbReference type="CDD" id="cd18008">
    <property type="entry name" value="DEXDc_SHPRH-like"/>
    <property type="match status" value="1"/>
</dbReference>
<feature type="region of interest" description="Disordered" evidence="5">
    <location>
        <begin position="212"/>
        <end position="236"/>
    </location>
</feature>
<accession>A0AAD4IHS4</accession>
<evidence type="ECO:0000256" key="2">
    <source>
        <dbReference type="ARBA" id="ARBA00022801"/>
    </source>
</evidence>
<feature type="domain" description="Helicase ATP-binding" evidence="6">
    <location>
        <begin position="510"/>
        <end position="706"/>
    </location>
</feature>
<keyword evidence="4" id="KW-0067">ATP-binding</keyword>
<dbReference type="SUPFAM" id="SSF52540">
    <property type="entry name" value="P-loop containing nucleoside triphosphate hydrolases"/>
    <property type="match status" value="2"/>
</dbReference>
<evidence type="ECO:0000256" key="4">
    <source>
        <dbReference type="ARBA" id="ARBA00022840"/>
    </source>
</evidence>
<evidence type="ECO:0000259" key="7">
    <source>
        <dbReference type="PROSITE" id="PS51194"/>
    </source>
</evidence>
<reference evidence="8" key="1">
    <citation type="submission" date="2021-07" db="EMBL/GenBank/DDBJ databases">
        <title>Genome Resource of American Ginseng Black Spot Pathogen Alternaria panax.</title>
        <authorList>
            <person name="Qiu C."/>
            <person name="Wang W."/>
            <person name="Liu Z."/>
        </authorList>
    </citation>
    <scope>NUCLEOTIDE SEQUENCE</scope>
    <source>
        <strain evidence="8">BNCC115425</strain>
    </source>
</reference>
<dbReference type="AlphaFoldDB" id="A0AAD4IHS4"/>
<dbReference type="InterPro" id="IPR001650">
    <property type="entry name" value="Helicase_C-like"/>
</dbReference>
<dbReference type="EMBL" id="JAANER010000002">
    <property type="protein sequence ID" value="KAG9194641.1"/>
    <property type="molecule type" value="Genomic_DNA"/>
</dbReference>
<dbReference type="FunFam" id="3.40.50.300:FF:003823">
    <property type="entry name" value="SNF2 family helicase, putative"/>
    <property type="match status" value="1"/>
</dbReference>
<dbReference type="InterPro" id="IPR038718">
    <property type="entry name" value="SNF2-like_sf"/>
</dbReference>
<feature type="compositionally biased region" description="Acidic residues" evidence="5">
    <location>
        <begin position="294"/>
        <end position="303"/>
    </location>
</feature>